<dbReference type="Proteomes" id="UP000187550">
    <property type="component" value="Unassembled WGS sequence"/>
</dbReference>
<evidence type="ECO:0000313" key="3">
    <source>
        <dbReference type="Proteomes" id="UP000187550"/>
    </source>
</evidence>
<sequence>MLWVIIIVAIGATIPISAIITDHQRKMAKLRHQGIREELELEQLKQQNFIAETEKMKLELEKMKLEYTADPILPLPEREKAN</sequence>
<evidence type="ECO:0000256" key="1">
    <source>
        <dbReference type="SAM" id="Coils"/>
    </source>
</evidence>
<dbReference type="STRING" id="550447.SAMN05428946_1691"/>
<accession>A0A1U7PQQ4</accession>
<gene>
    <name evidence="2" type="ORF">SAMN05428946_1691</name>
</gene>
<reference evidence="3" key="1">
    <citation type="submission" date="2017-01" db="EMBL/GenBank/DDBJ databases">
        <authorList>
            <person name="Varghese N."/>
            <person name="Submissions S."/>
        </authorList>
    </citation>
    <scope>NUCLEOTIDE SEQUENCE [LARGE SCALE GENOMIC DNA]</scope>
    <source>
        <strain evidence="3">MNA4</strain>
    </source>
</reference>
<feature type="coiled-coil region" evidence="1">
    <location>
        <begin position="27"/>
        <end position="61"/>
    </location>
</feature>
<dbReference type="EMBL" id="FTPL01000002">
    <property type="protein sequence ID" value="SIT84152.1"/>
    <property type="molecule type" value="Genomic_DNA"/>
</dbReference>
<name>A0A1U7PQQ4_9BACI</name>
<proteinExistence type="predicted"/>
<evidence type="ECO:0000313" key="2">
    <source>
        <dbReference type="EMBL" id="SIT84152.1"/>
    </source>
</evidence>
<keyword evidence="3" id="KW-1185">Reference proteome</keyword>
<keyword evidence="1" id="KW-0175">Coiled coil</keyword>
<organism evidence="2 3">
    <name type="scientific">Edaphobacillus lindanitolerans</name>
    <dbReference type="NCBI Taxonomy" id="550447"/>
    <lineage>
        <taxon>Bacteria</taxon>
        <taxon>Bacillati</taxon>
        <taxon>Bacillota</taxon>
        <taxon>Bacilli</taxon>
        <taxon>Bacillales</taxon>
        <taxon>Bacillaceae</taxon>
        <taxon>Edaphobacillus</taxon>
    </lineage>
</organism>
<dbReference type="AlphaFoldDB" id="A0A1U7PQQ4"/>
<protein>
    <submittedName>
        <fullName evidence="2">Uncharacterized protein</fullName>
    </submittedName>
</protein>